<evidence type="ECO:0000256" key="1">
    <source>
        <dbReference type="SAM" id="Phobius"/>
    </source>
</evidence>
<organism evidence="2 3">
    <name type="scientific">Aequorivita vladivostokensis</name>
    <dbReference type="NCBI Taxonomy" id="171194"/>
    <lineage>
        <taxon>Bacteria</taxon>
        <taxon>Pseudomonadati</taxon>
        <taxon>Bacteroidota</taxon>
        <taxon>Flavobacteriia</taxon>
        <taxon>Flavobacteriales</taxon>
        <taxon>Flavobacteriaceae</taxon>
        <taxon>Aequorivita</taxon>
    </lineage>
</organism>
<dbReference type="Proteomes" id="UP000033497">
    <property type="component" value="Unassembled WGS sequence"/>
</dbReference>
<proteinExistence type="predicted"/>
<feature type="transmembrane region" description="Helical" evidence="1">
    <location>
        <begin position="12"/>
        <end position="29"/>
    </location>
</feature>
<name>A0ABR5DKG1_9FLAO</name>
<keyword evidence="1" id="KW-1133">Transmembrane helix</keyword>
<dbReference type="EMBL" id="JSVU01000002">
    <property type="protein sequence ID" value="KJJ39277.1"/>
    <property type="molecule type" value="Genomic_DNA"/>
</dbReference>
<gene>
    <name evidence="2" type="ORF">MB09_03240</name>
</gene>
<evidence type="ECO:0000313" key="3">
    <source>
        <dbReference type="Proteomes" id="UP000033497"/>
    </source>
</evidence>
<accession>A0ABR5DKG1</accession>
<reference evidence="2 3" key="1">
    <citation type="submission" date="2014-10" db="EMBL/GenBank/DDBJ databases">
        <title>Genome sequencing of Vitellibacter vladivostokensis KMM 3516.</title>
        <authorList>
            <person name="Thevarajoo S."/>
            <person name="Selvaratnam C."/>
            <person name="Goh K.M."/>
            <person name="Chong C.S."/>
        </authorList>
    </citation>
    <scope>NUCLEOTIDE SEQUENCE [LARGE SCALE GENOMIC DNA]</scope>
    <source>
        <strain evidence="2 3">KMM 3516</strain>
    </source>
</reference>
<comment type="caution">
    <text evidence="2">The sequence shown here is derived from an EMBL/GenBank/DDBJ whole genome shotgun (WGS) entry which is preliminary data.</text>
</comment>
<keyword evidence="3" id="KW-1185">Reference proteome</keyword>
<sequence length="102" mass="12004">MYRAYWHFYKSIFPFIVAFSILSILYLGILWGFVLFITGGLIIGFIGFRTFYNEQFYFYFNLGITKWQLLKVSFLINLLIGVPSFAMMLLILSFFLGSFTIT</sequence>
<feature type="transmembrane region" description="Helical" evidence="1">
    <location>
        <begin position="35"/>
        <end position="52"/>
    </location>
</feature>
<keyword evidence="1" id="KW-0812">Transmembrane</keyword>
<keyword evidence="1" id="KW-0472">Membrane</keyword>
<feature type="transmembrane region" description="Helical" evidence="1">
    <location>
        <begin position="72"/>
        <end position="96"/>
    </location>
</feature>
<evidence type="ECO:0000313" key="2">
    <source>
        <dbReference type="EMBL" id="KJJ39277.1"/>
    </source>
</evidence>
<protein>
    <submittedName>
        <fullName evidence="2">Uncharacterized protein</fullName>
    </submittedName>
</protein>